<feature type="compositionally biased region" description="Basic and acidic residues" evidence="1">
    <location>
        <begin position="54"/>
        <end position="65"/>
    </location>
</feature>
<dbReference type="AlphaFoldDB" id="A0A916ZQ18"/>
<gene>
    <name evidence="2" type="ORF">GCM10011390_29670</name>
</gene>
<keyword evidence="3" id="KW-1185">Reference proteome</keyword>
<feature type="compositionally biased region" description="Basic and acidic residues" evidence="1">
    <location>
        <begin position="81"/>
        <end position="119"/>
    </location>
</feature>
<feature type="region of interest" description="Disordered" evidence="1">
    <location>
        <begin position="1"/>
        <end position="181"/>
    </location>
</feature>
<comment type="caution">
    <text evidence="2">The sequence shown here is derived from an EMBL/GenBank/DDBJ whole genome shotgun (WGS) entry which is preliminary data.</text>
</comment>
<protein>
    <submittedName>
        <fullName evidence="2">Uncharacterized protein</fullName>
    </submittedName>
</protein>
<dbReference type="EMBL" id="BMIQ01000004">
    <property type="protein sequence ID" value="GGE08640.1"/>
    <property type="molecule type" value="Genomic_DNA"/>
</dbReference>
<dbReference type="Proteomes" id="UP000644699">
    <property type="component" value="Unassembled WGS sequence"/>
</dbReference>
<reference evidence="2" key="2">
    <citation type="submission" date="2020-09" db="EMBL/GenBank/DDBJ databases">
        <authorList>
            <person name="Sun Q."/>
            <person name="Zhou Y."/>
        </authorList>
    </citation>
    <scope>NUCLEOTIDE SEQUENCE</scope>
    <source>
        <strain evidence="2">CGMCC 1.15367</strain>
    </source>
</reference>
<evidence type="ECO:0000313" key="2">
    <source>
        <dbReference type="EMBL" id="GGE08640.1"/>
    </source>
</evidence>
<reference evidence="2" key="1">
    <citation type="journal article" date="2014" name="Int. J. Syst. Evol. Microbiol.">
        <title>Complete genome sequence of Corynebacterium casei LMG S-19264T (=DSM 44701T), isolated from a smear-ripened cheese.</title>
        <authorList>
            <consortium name="US DOE Joint Genome Institute (JGI-PGF)"/>
            <person name="Walter F."/>
            <person name="Albersmeier A."/>
            <person name="Kalinowski J."/>
            <person name="Ruckert C."/>
        </authorList>
    </citation>
    <scope>NUCLEOTIDE SEQUENCE</scope>
    <source>
        <strain evidence="2">CGMCC 1.15367</strain>
    </source>
</reference>
<organism evidence="2 3">
    <name type="scientific">Aureimonas endophytica</name>
    <dbReference type="NCBI Taxonomy" id="2027858"/>
    <lineage>
        <taxon>Bacteria</taxon>
        <taxon>Pseudomonadati</taxon>
        <taxon>Pseudomonadota</taxon>
        <taxon>Alphaproteobacteria</taxon>
        <taxon>Hyphomicrobiales</taxon>
        <taxon>Aurantimonadaceae</taxon>
        <taxon>Aureimonas</taxon>
    </lineage>
</organism>
<accession>A0A916ZQ18</accession>
<feature type="compositionally biased region" description="Basic and acidic residues" evidence="1">
    <location>
        <begin position="31"/>
        <end position="41"/>
    </location>
</feature>
<name>A0A916ZQ18_9HYPH</name>
<proteinExistence type="predicted"/>
<evidence type="ECO:0000313" key="3">
    <source>
        <dbReference type="Proteomes" id="UP000644699"/>
    </source>
</evidence>
<evidence type="ECO:0000256" key="1">
    <source>
        <dbReference type="SAM" id="MobiDB-lite"/>
    </source>
</evidence>
<sequence length="181" mass="19222">MLAAELVDLNRPRPAEASLQRMDEQAGAEAVGEKREDEAMRARQPGGAPPAGIGEKKAGGERQEKGGLQAVEIAQGGEQRLVGEAKALRSAAEERRQGDVEPWKGKGEKGIGDARREPETGQARQQGLRQDGAETGGTAKNEPPRRATGKRGGRPDERHCGGFLLAREAMPCPHDGHATVP</sequence>